<organism evidence="5 6">
    <name type="scientific">Zostera marina</name>
    <name type="common">Eelgrass</name>
    <dbReference type="NCBI Taxonomy" id="29655"/>
    <lineage>
        <taxon>Eukaryota</taxon>
        <taxon>Viridiplantae</taxon>
        <taxon>Streptophyta</taxon>
        <taxon>Embryophyta</taxon>
        <taxon>Tracheophyta</taxon>
        <taxon>Spermatophyta</taxon>
        <taxon>Magnoliopsida</taxon>
        <taxon>Liliopsida</taxon>
        <taxon>Zosteraceae</taxon>
        <taxon>Zostera</taxon>
    </lineage>
</organism>
<dbReference type="Proteomes" id="UP000036987">
    <property type="component" value="Unassembled WGS sequence"/>
</dbReference>
<proteinExistence type="predicted"/>
<dbReference type="InterPro" id="IPR000504">
    <property type="entry name" value="RRM_dom"/>
</dbReference>
<keyword evidence="6" id="KW-1185">Reference proteome</keyword>
<evidence type="ECO:0000313" key="5">
    <source>
        <dbReference type="EMBL" id="KMZ62822.1"/>
    </source>
</evidence>
<dbReference type="SMART" id="SM00360">
    <property type="entry name" value="RRM"/>
    <property type="match status" value="1"/>
</dbReference>
<gene>
    <name evidence="5" type="ORF">ZOSMA_43G00020</name>
</gene>
<feature type="region of interest" description="Disordered" evidence="3">
    <location>
        <begin position="356"/>
        <end position="377"/>
    </location>
</feature>
<dbReference type="SUPFAM" id="SSF54928">
    <property type="entry name" value="RNA-binding domain, RBD"/>
    <property type="match status" value="2"/>
</dbReference>
<evidence type="ECO:0000256" key="2">
    <source>
        <dbReference type="PROSITE-ProRule" id="PRU00176"/>
    </source>
</evidence>
<dbReference type="Pfam" id="PF04059">
    <property type="entry name" value="RRM_2"/>
    <property type="match status" value="1"/>
</dbReference>
<dbReference type="OrthoDB" id="417481at2759"/>
<evidence type="ECO:0000256" key="3">
    <source>
        <dbReference type="SAM" id="MobiDB-lite"/>
    </source>
</evidence>
<dbReference type="GO" id="GO:0003723">
    <property type="term" value="F:RNA binding"/>
    <property type="evidence" value="ECO:0000318"/>
    <property type="project" value="GO_Central"/>
</dbReference>
<feature type="compositionally biased region" description="Polar residues" evidence="3">
    <location>
        <begin position="759"/>
        <end position="770"/>
    </location>
</feature>
<name>A0A0K9P3K5_ZOSMR</name>
<comment type="caution">
    <text evidence="5">The sequence shown here is derived from an EMBL/GenBank/DDBJ whole genome shotgun (WGS) entry which is preliminary data.</text>
</comment>
<dbReference type="EMBL" id="LFYR01001305">
    <property type="protein sequence ID" value="KMZ62822.1"/>
    <property type="molecule type" value="Genomic_DNA"/>
</dbReference>
<accession>A0A0K9P3K5</accession>
<reference evidence="6" key="1">
    <citation type="journal article" date="2016" name="Nature">
        <title>The genome of the seagrass Zostera marina reveals angiosperm adaptation to the sea.</title>
        <authorList>
            <person name="Olsen J.L."/>
            <person name="Rouze P."/>
            <person name="Verhelst B."/>
            <person name="Lin Y.-C."/>
            <person name="Bayer T."/>
            <person name="Collen J."/>
            <person name="Dattolo E."/>
            <person name="De Paoli E."/>
            <person name="Dittami S."/>
            <person name="Maumus F."/>
            <person name="Michel G."/>
            <person name="Kersting A."/>
            <person name="Lauritano C."/>
            <person name="Lohaus R."/>
            <person name="Toepel M."/>
            <person name="Tonon T."/>
            <person name="Vanneste K."/>
            <person name="Amirebrahimi M."/>
            <person name="Brakel J."/>
            <person name="Bostroem C."/>
            <person name="Chovatia M."/>
            <person name="Grimwood J."/>
            <person name="Jenkins J.W."/>
            <person name="Jueterbock A."/>
            <person name="Mraz A."/>
            <person name="Stam W.T."/>
            <person name="Tice H."/>
            <person name="Bornberg-Bauer E."/>
            <person name="Green P.J."/>
            <person name="Pearson G.A."/>
            <person name="Procaccini G."/>
            <person name="Duarte C.M."/>
            <person name="Schmutz J."/>
            <person name="Reusch T.B.H."/>
            <person name="Van de Peer Y."/>
        </authorList>
    </citation>
    <scope>NUCLEOTIDE SEQUENCE [LARGE SCALE GENOMIC DNA]</scope>
    <source>
        <strain evidence="6">cv. Finnish</strain>
    </source>
</reference>
<dbReference type="PROSITE" id="PS50102">
    <property type="entry name" value="RRM"/>
    <property type="match status" value="1"/>
</dbReference>
<dbReference type="InterPro" id="IPR007201">
    <property type="entry name" value="Mei2-like_Rrm_C"/>
</dbReference>
<evidence type="ECO:0000259" key="4">
    <source>
        <dbReference type="PROSITE" id="PS50102"/>
    </source>
</evidence>
<dbReference type="PANTHER" id="PTHR23189">
    <property type="entry name" value="RNA RECOGNITION MOTIF-CONTAINING"/>
    <property type="match status" value="1"/>
</dbReference>
<keyword evidence="1 2" id="KW-0694">RNA-binding</keyword>
<feature type="domain" description="RRM" evidence="4">
    <location>
        <begin position="257"/>
        <end position="323"/>
    </location>
</feature>
<dbReference type="Gene3D" id="3.30.70.330">
    <property type="match status" value="1"/>
</dbReference>
<dbReference type="InterPro" id="IPR035979">
    <property type="entry name" value="RBD_domain_sf"/>
</dbReference>
<evidence type="ECO:0000256" key="1">
    <source>
        <dbReference type="ARBA" id="ARBA00022884"/>
    </source>
</evidence>
<dbReference type="AlphaFoldDB" id="A0A0K9P3K5"/>
<dbReference type="Pfam" id="PF00076">
    <property type="entry name" value="RRM_1"/>
    <property type="match status" value="1"/>
</dbReference>
<evidence type="ECO:0000313" key="6">
    <source>
        <dbReference type="Proteomes" id="UP000036987"/>
    </source>
</evidence>
<sequence length="770" mass="85960">MPSELMDERRGFSPLYVPPSAQPSSFYSYEIHFPTERQVGFWKPESVPDHGGIEGMALKLGNEPFASPTIEKKLQPSLGMINSSKCADSHFLKEQNARFSLEDLWKPSSDVFCRSDLLQQPANYANGNKTALNVVRSENNLLSNSLSELFNKKVSLTSNDTFFGNSVDATKFNFDEDDGLFESLKEMEAQTIGNLLPNDDDLLDYIAQPNTSDDVEEDIFCSIGGMEIEEVDRAGGCEHPSKPLFVRTVNTDSSNMSTLVIFNLDSSVSNENLYQIFGAYGQIKEIREAPHKKFIDFYDVRASEAAFHALNMREIAGKRIKLEKYCHSGTTGRSLKQIFSHEPQKDEIGGFHQQASKNTSLTGSYGPVSTGNTTFNGIPSTAPHSFSPIRSPSIGNHGNFDFHPMPNFHPHSLPECHDNMIPQGIPYNSVNSTGFGGHSFEHSEMVIGASGNRRYPQHQFAGNNNSFHAPSVPMMWPNSSQFHGYSTPPPHMLYPGAHHVGSAPTANPSMVSMGFSSSPTPHHNVFPCINGNFMEPPILQQRCHIFHGNGVIAMPSAFDAPNDCVRSRRNDSNTGSNQADSKRQYELDIELIISGKDSRTTLMIKNIPNKYTSKMLLAAIDENHRGTYDFVYLPIDFKNKCNVGYAFINIIDPLQIIPFHKAFNGKKWEKFNSEKVASLAYARIQGKAALVAHFQNSSLMNEDKRCRPILFHSDGPNAGDQEPFPTGINIRPRLGRSRNQLNHNNEDHHHHYYHHHQDSPLNSSTEENST</sequence>
<protein>
    <submittedName>
        <fullName evidence="5">Protein MEI2-like 5</fullName>
    </submittedName>
</protein>
<dbReference type="CDD" id="cd12531">
    <property type="entry name" value="RRM3_MEI2_like"/>
    <property type="match status" value="1"/>
</dbReference>
<dbReference type="OMA" id="TRYMQDA"/>
<dbReference type="InterPro" id="IPR034454">
    <property type="entry name" value="MEI2-like_RRM3"/>
</dbReference>
<dbReference type="InterPro" id="IPR012677">
    <property type="entry name" value="Nucleotide-bd_a/b_plait_sf"/>
</dbReference>
<feature type="region of interest" description="Disordered" evidence="3">
    <location>
        <begin position="711"/>
        <end position="770"/>
    </location>
</feature>